<sequence>MSMQPAATARQRPRLWSRRTVRLRLTALYGTLFLLSGAVLLAIAGGLLVGSSTTSANVNAPPTNAGGQTSDSALTQARSRIQMLEKQLAAEHDQANSGISQAVLESSLVALGVMAVASVALGWGVAGRVLRPLREMTAATRRFSADSLHERLGLSGPADEVKELADTIDELLERLEGAFVAQRRFVANASHELRTPLATIRASLDVAVAKPEPVPAQTTALAGRLHVELDRIDGLLDGLLALARAQHGDLPGRTTLSLDAVVSATLATRAEAITAVGLTVRHTSSPGGAWVEGSQELVCRMVDNVMENAIVHNDEGGWIQVDTGTHGPLACLTVETGGKLLNQEQVQQLIQPFRRLRADRTGSDNGAGLGLSIVAAVAEAHGGTLDLTARAGGGLRVSIALPPAHRILSAGDPV</sequence>
<evidence type="ECO:0000259" key="12">
    <source>
        <dbReference type="PROSITE" id="PS50109"/>
    </source>
</evidence>
<evidence type="ECO:0000259" key="13">
    <source>
        <dbReference type="PROSITE" id="PS50885"/>
    </source>
</evidence>
<dbReference type="InterPro" id="IPR050428">
    <property type="entry name" value="TCS_sensor_his_kinase"/>
</dbReference>
<keyword evidence="4" id="KW-0597">Phosphoprotein</keyword>
<dbReference type="InterPro" id="IPR036097">
    <property type="entry name" value="HisK_dim/P_sf"/>
</dbReference>
<dbReference type="GO" id="GO:0016301">
    <property type="term" value="F:kinase activity"/>
    <property type="evidence" value="ECO:0007669"/>
    <property type="project" value="UniProtKB-KW"/>
</dbReference>
<dbReference type="EC" id="2.7.13.3" evidence="3"/>
<dbReference type="EMBL" id="JBHTEC010000001">
    <property type="protein sequence ID" value="MFD0283999.1"/>
    <property type="molecule type" value="Genomic_DNA"/>
</dbReference>
<evidence type="ECO:0000256" key="1">
    <source>
        <dbReference type="ARBA" id="ARBA00000085"/>
    </source>
</evidence>
<dbReference type="InterPro" id="IPR005467">
    <property type="entry name" value="His_kinase_dom"/>
</dbReference>
<reference evidence="15" key="1">
    <citation type="journal article" date="2019" name="Int. J. Syst. Evol. Microbiol.">
        <title>The Global Catalogue of Microorganisms (GCM) 10K type strain sequencing project: providing services to taxonomists for standard genome sequencing and annotation.</title>
        <authorList>
            <consortium name="The Broad Institute Genomics Platform"/>
            <consortium name="The Broad Institute Genome Sequencing Center for Infectious Disease"/>
            <person name="Wu L."/>
            <person name="Ma J."/>
        </authorList>
    </citation>
    <scope>NUCLEOTIDE SEQUENCE [LARGE SCALE GENOMIC DNA]</scope>
    <source>
        <strain evidence="15">CGMCC 4.7198</strain>
    </source>
</reference>
<dbReference type="Pfam" id="PF00512">
    <property type="entry name" value="HisKA"/>
    <property type="match status" value="1"/>
</dbReference>
<dbReference type="Pfam" id="PF02518">
    <property type="entry name" value="HATPase_c"/>
    <property type="match status" value="1"/>
</dbReference>
<keyword evidence="6 11" id="KW-0812">Transmembrane</keyword>
<dbReference type="PRINTS" id="PR00344">
    <property type="entry name" value="BCTRLSENSOR"/>
</dbReference>
<dbReference type="RefSeq" id="WP_381254950.1">
    <property type="nucleotide sequence ID" value="NZ_JBHTBI010000012.1"/>
</dbReference>
<keyword evidence="7 14" id="KW-0418">Kinase</keyword>
<evidence type="ECO:0000256" key="3">
    <source>
        <dbReference type="ARBA" id="ARBA00012438"/>
    </source>
</evidence>
<feature type="domain" description="Histidine kinase" evidence="12">
    <location>
        <begin position="188"/>
        <end position="405"/>
    </location>
</feature>
<keyword evidence="5" id="KW-0808">Transferase</keyword>
<evidence type="ECO:0000256" key="2">
    <source>
        <dbReference type="ARBA" id="ARBA00004236"/>
    </source>
</evidence>
<evidence type="ECO:0000313" key="14">
    <source>
        <dbReference type="EMBL" id="MFD0283999.1"/>
    </source>
</evidence>
<dbReference type="SMART" id="SM00387">
    <property type="entry name" value="HATPase_c"/>
    <property type="match status" value="1"/>
</dbReference>
<dbReference type="Gene3D" id="6.10.340.10">
    <property type="match status" value="1"/>
</dbReference>
<keyword evidence="15" id="KW-1185">Reference proteome</keyword>
<dbReference type="SUPFAM" id="SSF55874">
    <property type="entry name" value="ATPase domain of HSP90 chaperone/DNA topoisomerase II/histidine kinase"/>
    <property type="match status" value="1"/>
</dbReference>
<feature type="transmembrane region" description="Helical" evidence="11">
    <location>
        <begin position="21"/>
        <end position="49"/>
    </location>
</feature>
<evidence type="ECO:0000256" key="5">
    <source>
        <dbReference type="ARBA" id="ARBA00022679"/>
    </source>
</evidence>
<evidence type="ECO:0000256" key="11">
    <source>
        <dbReference type="SAM" id="Phobius"/>
    </source>
</evidence>
<dbReference type="PANTHER" id="PTHR45436">
    <property type="entry name" value="SENSOR HISTIDINE KINASE YKOH"/>
    <property type="match status" value="1"/>
</dbReference>
<keyword evidence="10 11" id="KW-0472">Membrane</keyword>
<proteinExistence type="predicted"/>
<protein>
    <recommendedName>
        <fullName evidence="3">histidine kinase</fullName>
        <ecNumber evidence="3">2.7.13.3</ecNumber>
    </recommendedName>
</protein>
<evidence type="ECO:0000256" key="9">
    <source>
        <dbReference type="ARBA" id="ARBA00023012"/>
    </source>
</evidence>
<comment type="subcellular location">
    <subcellularLocation>
        <location evidence="2">Cell membrane</location>
    </subcellularLocation>
</comment>
<keyword evidence="9" id="KW-0902">Two-component regulatory system</keyword>
<dbReference type="InterPro" id="IPR004358">
    <property type="entry name" value="Sig_transdc_His_kin-like_C"/>
</dbReference>
<dbReference type="Gene3D" id="3.30.565.10">
    <property type="entry name" value="Histidine kinase-like ATPase, C-terminal domain"/>
    <property type="match status" value="1"/>
</dbReference>
<evidence type="ECO:0000256" key="4">
    <source>
        <dbReference type="ARBA" id="ARBA00022553"/>
    </source>
</evidence>
<feature type="domain" description="HAMP" evidence="13">
    <location>
        <begin position="127"/>
        <end position="180"/>
    </location>
</feature>
<dbReference type="InterPro" id="IPR003661">
    <property type="entry name" value="HisK_dim/P_dom"/>
</dbReference>
<dbReference type="SUPFAM" id="SSF47384">
    <property type="entry name" value="Homodimeric domain of signal transducing histidine kinase"/>
    <property type="match status" value="1"/>
</dbReference>
<dbReference type="CDD" id="cd06225">
    <property type="entry name" value="HAMP"/>
    <property type="match status" value="1"/>
</dbReference>
<feature type="transmembrane region" description="Helical" evidence="11">
    <location>
        <begin position="108"/>
        <end position="126"/>
    </location>
</feature>
<gene>
    <name evidence="14" type="ORF">ACFQZP_20415</name>
</gene>
<evidence type="ECO:0000256" key="7">
    <source>
        <dbReference type="ARBA" id="ARBA00022777"/>
    </source>
</evidence>
<dbReference type="SUPFAM" id="SSF158472">
    <property type="entry name" value="HAMP domain-like"/>
    <property type="match status" value="1"/>
</dbReference>
<dbReference type="PROSITE" id="PS50885">
    <property type="entry name" value="HAMP"/>
    <property type="match status" value="1"/>
</dbReference>
<dbReference type="PANTHER" id="PTHR45436:SF5">
    <property type="entry name" value="SENSOR HISTIDINE KINASE TRCS"/>
    <property type="match status" value="1"/>
</dbReference>
<comment type="catalytic activity">
    <reaction evidence="1">
        <text>ATP + protein L-histidine = ADP + protein N-phospho-L-histidine.</text>
        <dbReference type="EC" id="2.7.13.3"/>
    </reaction>
</comment>
<dbReference type="PROSITE" id="PS50109">
    <property type="entry name" value="HIS_KIN"/>
    <property type="match status" value="1"/>
</dbReference>
<accession>A0ABW2VJN8</accession>
<dbReference type="InterPro" id="IPR003594">
    <property type="entry name" value="HATPase_dom"/>
</dbReference>
<dbReference type="InterPro" id="IPR003660">
    <property type="entry name" value="HAMP_dom"/>
</dbReference>
<evidence type="ECO:0000313" key="15">
    <source>
        <dbReference type="Proteomes" id="UP001596957"/>
    </source>
</evidence>
<organism evidence="14 15">
    <name type="scientific">Streptomyces lutosisoli</name>
    <dbReference type="NCBI Taxonomy" id="2665721"/>
    <lineage>
        <taxon>Bacteria</taxon>
        <taxon>Bacillati</taxon>
        <taxon>Actinomycetota</taxon>
        <taxon>Actinomycetes</taxon>
        <taxon>Kitasatosporales</taxon>
        <taxon>Streptomycetaceae</taxon>
        <taxon>Streptomyces</taxon>
    </lineage>
</organism>
<keyword evidence="8 11" id="KW-1133">Transmembrane helix</keyword>
<dbReference type="SMART" id="SM00388">
    <property type="entry name" value="HisKA"/>
    <property type="match status" value="1"/>
</dbReference>
<dbReference type="CDD" id="cd00082">
    <property type="entry name" value="HisKA"/>
    <property type="match status" value="1"/>
</dbReference>
<dbReference type="SMART" id="SM00304">
    <property type="entry name" value="HAMP"/>
    <property type="match status" value="1"/>
</dbReference>
<dbReference type="Gene3D" id="1.10.287.130">
    <property type="match status" value="1"/>
</dbReference>
<dbReference type="Pfam" id="PF00672">
    <property type="entry name" value="HAMP"/>
    <property type="match status" value="1"/>
</dbReference>
<dbReference type="Proteomes" id="UP001596957">
    <property type="component" value="Unassembled WGS sequence"/>
</dbReference>
<dbReference type="InterPro" id="IPR036890">
    <property type="entry name" value="HATPase_C_sf"/>
</dbReference>
<evidence type="ECO:0000256" key="8">
    <source>
        <dbReference type="ARBA" id="ARBA00022989"/>
    </source>
</evidence>
<comment type="caution">
    <text evidence="14">The sequence shown here is derived from an EMBL/GenBank/DDBJ whole genome shotgun (WGS) entry which is preliminary data.</text>
</comment>
<evidence type="ECO:0000256" key="10">
    <source>
        <dbReference type="ARBA" id="ARBA00023136"/>
    </source>
</evidence>
<evidence type="ECO:0000256" key="6">
    <source>
        <dbReference type="ARBA" id="ARBA00022692"/>
    </source>
</evidence>
<dbReference type="CDD" id="cd00075">
    <property type="entry name" value="HATPase"/>
    <property type="match status" value="1"/>
</dbReference>
<name>A0ABW2VJN8_9ACTN</name>